<evidence type="ECO:0000313" key="2">
    <source>
        <dbReference type="Proteomes" id="UP000076871"/>
    </source>
</evidence>
<dbReference type="GeneID" id="63830775"/>
<sequence length="161" mass="18095">MGPGSRRDLLDDVFGAYNWGKVIQLATSLLSKVKNVIDECSTHVTAFKEFITALPTASIEQWTKAVETWEKDRSSPNPYKVTCKAVTQASVRLQLAQEDEMRLQAGEAAPVHDQISRSVMITYGLEIEELQCRFREDSAELGAHSTDLQQVKVLERQNNLQ</sequence>
<dbReference type="OrthoDB" id="2793259at2759"/>
<accession>A0A165ANT0</accession>
<gene>
    <name evidence="1" type="ORF">LAESUDRAFT_765630</name>
</gene>
<proteinExistence type="predicted"/>
<dbReference type="AlphaFoldDB" id="A0A165ANT0"/>
<dbReference type="STRING" id="1314785.A0A165ANT0"/>
<organism evidence="1 2">
    <name type="scientific">Laetiporus sulphureus 93-53</name>
    <dbReference type="NCBI Taxonomy" id="1314785"/>
    <lineage>
        <taxon>Eukaryota</taxon>
        <taxon>Fungi</taxon>
        <taxon>Dikarya</taxon>
        <taxon>Basidiomycota</taxon>
        <taxon>Agaricomycotina</taxon>
        <taxon>Agaricomycetes</taxon>
        <taxon>Polyporales</taxon>
        <taxon>Laetiporus</taxon>
    </lineage>
</organism>
<reference evidence="1 2" key="1">
    <citation type="journal article" date="2016" name="Mol. Biol. Evol.">
        <title>Comparative Genomics of Early-Diverging Mushroom-Forming Fungi Provides Insights into the Origins of Lignocellulose Decay Capabilities.</title>
        <authorList>
            <person name="Nagy L.G."/>
            <person name="Riley R."/>
            <person name="Tritt A."/>
            <person name="Adam C."/>
            <person name="Daum C."/>
            <person name="Floudas D."/>
            <person name="Sun H."/>
            <person name="Yadav J.S."/>
            <person name="Pangilinan J."/>
            <person name="Larsson K.H."/>
            <person name="Matsuura K."/>
            <person name="Barry K."/>
            <person name="Labutti K."/>
            <person name="Kuo R."/>
            <person name="Ohm R.A."/>
            <person name="Bhattacharya S.S."/>
            <person name="Shirouzu T."/>
            <person name="Yoshinaga Y."/>
            <person name="Martin F.M."/>
            <person name="Grigoriev I.V."/>
            <person name="Hibbett D.S."/>
        </authorList>
    </citation>
    <scope>NUCLEOTIDE SEQUENCE [LARGE SCALE GENOMIC DNA]</scope>
    <source>
        <strain evidence="1 2">93-53</strain>
    </source>
</reference>
<keyword evidence="2" id="KW-1185">Reference proteome</keyword>
<dbReference type="EMBL" id="KV427975">
    <property type="protein sequence ID" value="KZS99363.1"/>
    <property type="molecule type" value="Genomic_DNA"/>
</dbReference>
<protein>
    <submittedName>
        <fullName evidence="1">Uncharacterized protein</fullName>
    </submittedName>
</protein>
<dbReference type="InParanoid" id="A0A165ANT0"/>
<dbReference type="RefSeq" id="XP_040757104.1">
    <property type="nucleotide sequence ID" value="XM_040913747.1"/>
</dbReference>
<dbReference type="Proteomes" id="UP000076871">
    <property type="component" value="Unassembled WGS sequence"/>
</dbReference>
<evidence type="ECO:0000313" key="1">
    <source>
        <dbReference type="EMBL" id="KZS99363.1"/>
    </source>
</evidence>
<name>A0A165ANT0_9APHY</name>